<name>H1LES4_9LACO</name>
<dbReference type="Proteomes" id="UP000005025">
    <property type="component" value="Unassembled WGS sequence"/>
</dbReference>
<dbReference type="EMBL" id="AGRJ01000109">
    <property type="protein sequence ID" value="EHO52279.1"/>
    <property type="molecule type" value="Genomic_DNA"/>
</dbReference>
<accession>H1LES4</accession>
<sequence>MLITAYNILFFRPNCKDLLENIESYPLKSVETKLTFSDINRFQSLTIIHKQVVHQNLS</sequence>
<gene>
    <name evidence="1" type="ORF">HMPREF9104_01100</name>
</gene>
<dbReference type="HOGENOM" id="CLU_2973774_0_0_9"/>
<protein>
    <submittedName>
        <fullName evidence="1">Uncharacterized protein</fullName>
    </submittedName>
</protein>
<comment type="caution">
    <text evidence="1">The sequence shown here is derived from an EMBL/GenBank/DDBJ whole genome shotgun (WGS) entry which is preliminary data.</text>
</comment>
<dbReference type="AlphaFoldDB" id="H1LES4"/>
<organism evidence="1 2">
    <name type="scientific">Lentilactobacillus kisonensis F0435</name>
    <dbReference type="NCBI Taxonomy" id="797516"/>
    <lineage>
        <taxon>Bacteria</taxon>
        <taxon>Bacillati</taxon>
        <taxon>Bacillota</taxon>
        <taxon>Bacilli</taxon>
        <taxon>Lactobacillales</taxon>
        <taxon>Lactobacillaceae</taxon>
        <taxon>Lentilactobacillus</taxon>
    </lineage>
</organism>
<reference evidence="1 2" key="1">
    <citation type="submission" date="2011-09" db="EMBL/GenBank/DDBJ databases">
        <authorList>
            <person name="Weinstock G."/>
            <person name="Sodergren E."/>
            <person name="Clifton S."/>
            <person name="Fulton L."/>
            <person name="Fulton B."/>
            <person name="Courtney L."/>
            <person name="Fronick C."/>
            <person name="Harrison M."/>
            <person name="Strong C."/>
            <person name="Farmer C."/>
            <person name="Delahaunty K."/>
            <person name="Markovic C."/>
            <person name="Hall O."/>
            <person name="Minx P."/>
            <person name="Tomlinson C."/>
            <person name="Mitreva M."/>
            <person name="Hou S."/>
            <person name="Chen J."/>
            <person name="Wollam A."/>
            <person name="Pepin K.H."/>
            <person name="Johnson M."/>
            <person name="Bhonagiri V."/>
            <person name="Zhang X."/>
            <person name="Suruliraj S."/>
            <person name="Warren W."/>
            <person name="Chinwalla A."/>
            <person name="Mardis E.R."/>
            <person name="Wilson R.K."/>
        </authorList>
    </citation>
    <scope>NUCLEOTIDE SEQUENCE [LARGE SCALE GENOMIC DNA]</scope>
    <source>
        <strain evidence="1 2">F0435</strain>
    </source>
</reference>
<proteinExistence type="predicted"/>
<evidence type="ECO:0000313" key="1">
    <source>
        <dbReference type="EMBL" id="EHO52279.1"/>
    </source>
</evidence>
<evidence type="ECO:0000313" key="2">
    <source>
        <dbReference type="Proteomes" id="UP000005025"/>
    </source>
</evidence>
<dbReference type="STRING" id="797516.HMPREF9104_01100"/>